<feature type="region of interest" description="Disordered" evidence="1">
    <location>
        <begin position="351"/>
        <end position="372"/>
    </location>
</feature>
<dbReference type="Gene3D" id="1.10.260.40">
    <property type="entry name" value="lambda repressor-like DNA-binding domains"/>
    <property type="match status" value="1"/>
</dbReference>
<evidence type="ECO:0000313" key="3">
    <source>
        <dbReference type="EMBL" id="TCC56520.1"/>
    </source>
</evidence>
<protein>
    <submittedName>
        <fullName evidence="3">XRE family transcriptional regulator</fullName>
    </submittedName>
</protein>
<comment type="caution">
    <text evidence="3">The sequence shown here is derived from an EMBL/GenBank/DDBJ whole genome shotgun (WGS) entry which is preliminary data.</text>
</comment>
<gene>
    <name evidence="3" type="ORF">E0H73_33125</name>
</gene>
<reference evidence="3 4" key="1">
    <citation type="submission" date="2019-02" db="EMBL/GenBank/DDBJ databases">
        <title>Kribbella capetownensis sp. nov. and Kribbella speibonae sp. nov., isolated from soil.</title>
        <authorList>
            <person name="Curtis S.M."/>
            <person name="Norton I."/>
            <person name="Everest G.J."/>
            <person name="Meyers P.R."/>
        </authorList>
    </citation>
    <scope>NUCLEOTIDE SEQUENCE [LARGE SCALE GENOMIC DNA]</scope>
    <source>
        <strain evidence="3 4">NRRL B-24813</strain>
    </source>
</reference>
<evidence type="ECO:0000313" key="4">
    <source>
        <dbReference type="Proteomes" id="UP000291144"/>
    </source>
</evidence>
<organism evidence="3 4">
    <name type="scientific">Kribbella pittospori</name>
    <dbReference type="NCBI Taxonomy" id="722689"/>
    <lineage>
        <taxon>Bacteria</taxon>
        <taxon>Bacillati</taxon>
        <taxon>Actinomycetota</taxon>
        <taxon>Actinomycetes</taxon>
        <taxon>Propionibacteriales</taxon>
        <taxon>Kribbellaceae</taxon>
        <taxon>Kribbella</taxon>
    </lineage>
</organism>
<proteinExistence type="predicted"/>
<dbReference type="SUPFAM" id="SSF47413">
    <property type="entry name" value="lambda repressor-like DNA-binding domains"/>
    <property type="match status" value="1"/>
</dbReference>
<dbReference type="RefSeq" id="WP_131363024.1">
    <property type="nucleotide sequence ID" value="NZ_SJKB01000012.1"/>
</dbReference>
<dbReference type="AlphaFoldDB" id="A0A4R0KAD4"/>
<feature type="domain" description="HTH cro/C1-type" evidence="2">
    <location>
        <begin position="22"/>
        <end position="77"/>
    </location>
</feature>
<name>A0A4R0KAD4_9ACTN</name>
<dbReference type="InterPro" id="IPR010982">
    <property type="entry name" value="Lambda_DNA-bd_dom_sf"/>
</dbReference>
<dbReference type="SMART" id="SM00530">
    <property type="entry name" value="HTH_XRE"/>
    <property type="match status" value="1"/>
</dbReference>
<sequence length="530" mass="58813">MTEIPVGPDDPRELRRTIADQIRVARKKRKMSQEALGVRVGVTRYVINRIERENQDLSLDLAVNLAETLDLPELEMLTQAQLTSSPVEVHPNTRNARLQALLRAPLLDRLEIVVADELDILGLLHDARPHLPSRVNIVFPTRARQAQLRGSAGTRVPAWAVQNQITRIFEALAIGGRLRPTDAALGFDIKLYESDDIRQSFVLVGAADGIQCAVWPSLPNIEPNFGALPVAVSRDQSFIRLIQDHFSKLTSDDQTLTHLKAVVVVDRATESTPATPIAEHRLSSYFQLGTDSERSEAAAGDETTGRFGFGVALVLIHGVAERAGRPLERRILLPKDPKSKKFQLFSTHISDEDVTGTGERGPRSTSNSQSARRKFIADHPDAIIKPDIFIRAARHGLLDEYGADVPASAIQEIPLPESLWIVEKTDKHGRMMPVVPRLFHLDLTPRAYQDETSGASIEGAEEMEKSMKPDGWDASVGLLEAALQDDAAGRAFSRRDLQSSVRGLNDFLVTAVTEEKKWFFSELERLEIEE</sequence>
<dbReference type="OrthoDB" id="3197212at2"/>
<dbReference type="Pfam" id="PF01381">
    <property type="entry name" value="HTH_3"/>
    <property type="match status" value="1"/>
</dbReference>
<dbReference type="Proteomes" id="UP000291144">
    <property type="component" value="Unassembled WGS sequence"/>
</dbReference>
<dbReference type="EMBL" id="SJKB01000012">
    <property type="protein sequence ID" value="TCC56520.1"/>
    <property type="molecule type" value="Genomic_DNA"/>
</dbReference>
<dbReference type="CDD" id="cd00093">
    <property type="entry name" value="HTH_XRE"/>
    <property type="match status" value="1"/>
</dbReference>
<accession>A0A4R0KAD4</accession>
<keyword evidence="4" id="KW-1185">Reference proteome</keyword>
<evidence type="ECO:0000256" key="1">
    <source>
        <dbReference type="SAM" id="MobiDB-lite"/>
    </source>
</evidence>
<evidence type="ECO:0000259" key="2">
    <source>
        <dbReference type="PROSITE" id="PS50943"/>
    </source>
</evidence>
<dbReference type="PROSITE" id="PS50943">
    <property type="entry name" value="HTH_CROC1"/>
    <property type="match status" value="1"/>
</dbReference>
<dbReference type="InterPro" id="IPR001387">
    <property type="entry name" value="Cro/C1-type_HTH"/>
</dbReference>
<dbReference type="GO" id="GO:0003677">
    <property type="term" value="F:DNA binding"/>
    <property type="evidence" value="ECO:0007669"/>
    <property type="project" value="InterPro"/>
</dbReference>